<dbReference type="EMBL" id="CP093443">
    <property type="protein sequence ID" value="UVI35001.1"/>
    <property type="molecule type" value="Genomic_DNA"/>
</dbReference>
<sequence length="157" mass="17597">MSTTMLAAYDWHGIYEPQFFTHEGSGASSYAIAKFADAIGLRFAECNFQRRHIASISDDTALVHIGMFWRYHGSEPYDLELRSVPDATADELDVLREVAADAIAAEVFFPDMWRRHPRRQNVDGQMLEMDYLPIALVQDATGRSLHAATALDSEVSA</sequence>
<name>A0ABY5SPM3_9MICO</name>
<protein>
    <submittedName>
        <fullName evidence="1">Uncharacterized protein</fullName>
    </submittedName>
</protein>
<keyword evidence="2" id="KW-1185">Reference proteome</keyword>
<dbReference type="RefSeq" id="WP_265417674.1">
    <property type="nucleotide sequence ID" value="NZ_CP093443.1"/>
</dbReference>
<dbReference type="Proteomes" id="UP001064879">
    <property type="component" value="Chromosome"/>
</dbReference>
<evidence type="ECO:0000313" key="1">
    <source>
        <dbReference type="EMBL" id="UVI35001.1"/>
    </source>
</evidence>
<proteinExistence type="predicted"/>
<reference evidence="1" key="1">
    <citation type="submission" date="2022-03" db="EMBL/GenBank/DDBJ databases">
        <title>Brevibacterium spongiae sp. nov., isolated from marine sponge.</title>
        <authorList>
            <person name="Li Z."/>
            <person name="Zhang M."/>
        </authorList>
    </citation>
    <scope>NUCLEOTIDE SEQUENCE</scope>
    <source>
        <strain evidence="1">WHS-Z9</strain>
    </source>
</reference>
<gene>
    <name evidence="1" type="ORF">L1F31_12840</name>
</gene>
<evidence type="ECO:0000313" key="2">
    <source>
        <dbReference type="Proteomes" id="UP001064879"/>
    </source>
</evidence>
<accession>A0ABY5SPM3</accession>
<organism evidence="1 2">
    <name type="scientific">Brevibacterium spongiae</name>
    <dbReference type="NCBI Taxonomy" id="2909672"/>
    <lineage>
        <taxon>Bacteria</taxon>
        <taxon>Bacillati</taxon>
        <taxon>Actinomycetota</taxon>
        <taxon>Actinomycetes</taxon>
        <taxon>Micrococcales</taxon>
        <taxon>Brevibacteriaceae</taxon>
        <taxon>Brevibacterium</taxon>
    </lineage>
</organism>